<evidence type="ECO:0000313" key="1">
    <source>
        <dbReference type="EMBL" id="KKL88037.1"/>
    </source>
</evidence>
<organism evidence="1">
    <name type="scientific">marine sediment metagenome</name>
    <dbReference type="NCBI Taxonomy" id="412755"/>
    <lineage>
        <taxon>unclassified sequences</taxon>
        <taxon>metagenomes</taxon>
        <taxon>ecological metagenomes</taxon>
    </lineage>
</organism>
<gene>
    <name evidence="1" type="ORF">LCGC14_1928700</name>
</gene>
<sequence>MVYLGLLRPREQFTYRKYFKLGGDMPETKELTRGQKAWATRKANAAKKENVEAPGEFKKVTAVEQAEAPSRKLLDIADILKLNMQDLVNYAESIKIDTYSKTRADILVELGVTQRKGGKIFVRPQPSAERLRYLIERNYTIPMNTIFPESSFDDWLKIVAEEPMAFNGADLSDKTGEIVHTLTVQNVCVCGAKVDFPTHPETGDPYPVMMCEGTPGTIKRDGKFLEVRKCIGTDRFRKFVWHKIPEQED</sequence>
<protein>
    <submittedName>
        <fullName evidence="1">Uncharacterized protein</fullName>
    </submittedName>
</protein>
<reference evidence="1" key="1">
    <citation type="journal article" date="2015" name="Nature">
        <title>Complex archaea that bridge the gap between prokaryotes and eukaryotes.</title>
        <authorList>
            <person name="Spang A."/>
            <person name="Saw J.H."/>
            <person name="Jorgensen S.L."/>
            <person name="Zaremba-Niedzwiedzka K."/>
            <person name="Martijn J."/>
            <person name="Lind A.E."/>
            <person name="van Eijk R."/>
            <person name="Schleper C."/>
            <person name="Guy L."/>
            <person name="Ettema T.J."/>
        </authorList>
    </citation>
    <scope>NUCLEOTIDE SEQUENCE</scope>
</reference>
<proteinExistence type="predicted"/>
<accession>A0A0F9ILF8</accession>
<dbReference type="EMBL" id="LAZR01020676">
    <property type="protein sequence ID" value="KKL88037.1"/>
    <property type="molecule type" value="Genomic_DNA"/>
</dbReference>
<comment type="caution">
    <text evidence="1">The sequence shown here is derived from an EMBL/GenBank/DDBJ whole genome shotgun (WGS) entry which is preliminary data.</text>
</comment>
<dbReference type="AlphaFoldDB" id="A0A0F9ILF8"/>
<name>A0A0F9ILF8_9ZZZZ</name>